<gene>
    <name evidence="2" type="ORF">PHISCL_06315</name>
</gene>
<dbReference type="GO" id="GO:0006952">
    <property type="term" value="P:defense response"/>
    <property type="evidence" value="ECO:0007669"/>
    <property type="project" value="InterPro"/>
</dbReference>
<feature type="signal peptide" evidence="1">
    <location>
        <begin position="1"/>
        <end position="16"/>
    </location>
</feature>
<evidence type="ECO:0000313" key="2">
    <source>
        <dbReference type="EMBL" id="RJE21358.1"/>
    </source>
</evidence>
<protein>
    <recommendedName>
        <fullName evidence="4">Secreted antimicrobial peptide</fullName>
    </recommendedName>
</protein>
<name>A0A3A2ZDY5_9EURO</name>
<dbReference type="EMBL" id="MVGC01000234">
    <property type="protein sequence ID" value="RJE21358.1"/>
    <property type="molecule type" value="Genomic_DNA"/>
</dbReference>
<comment type="caution">
    <text evidence="2">The sequence shown here is derived from an EMBL/GenBank/DDBJ whole genome shotgun (WGS) entry which is preliminary data.</text>
</comment>
<proteinExistence type="predicted"/>
<sequence length="102" mass="10761">MKLLTIATALLATASATIVYPYTSGSCSGSTIGKITSCGCTNMSGNYNVKGIKLDFQKATASFYQERNCKGVRISKASDQSCIKLPVGWEHFGSVNIHGGTC</sequence>
<dbReference type="PROSITE" id="PS51257">
    <property type="entry name" value="PROKAR_LIPOPROTEIN"/>
    <property type="match status" value="1"/>
</dbReference>
<accession>A0A3A2ZDY5</accession>
<organism evidence="2 3">
    <name type="scientific">Aspergillus sclerotialis</name>
    <dbReference type="NCBI Taxonomy" id="2070753"/>
    <lineage>
        <taxon>Eukaryota</taxon>
        <taxon>Fungi</taxon>
        <taxon>Dikarya</taxon>
        <taxon>Ascomycota</taxon>
        <taxon>Pezizomycotina</taxon>
        <taxon>Eurotiomycetes</taxon>
        <taxon>Eurotiomycetidae</taxon>
        <taxon>Eurotiales</taxon>
        <taxon>Aspergillaceae</taxon>
        <taxon>Aspergillus</taxon>
        <taxon>Aspergillus subgen. Polypaecilum</taxon>
    </lineage>
</organism>
<dbReference type="SUPFAM" id="SSF49695">
    <property type="entry name" value="gamma-Crystallin-like"/>
    <property type="match status" value="1"/>
</dbReference>
<dbReference type="GO" id="GO:0045926">
    <property type="term" value="P:negative regulation of growth"/>
    <property type="evidence" value="ECO:0007669"/>
    <property type="project" value="InterPro"/>
</dbReference>
<reference evidence="3" key="1">
    <citation type="submission" date="2017-02" db="EMBL/GenBank/DDBJ databases">
        <authorList>
            <person name="Tafer H."/>
            <person name="Lopandic K."/>
        </authorList>
    </citation>
    <scope>NUCLEOTIDE SEQUENCE [LARGE SCALE GENOMIC DNA]</scope>
    <source>
        <strain evidence="3">CBS 366.77</strain>
    </source>
</reference>
<dbReference type="InterPro" id="IPR011024">
    <property type="entry name" value="G_crystallin-like"/>
</dbReference>
<keyword evidence="1" id="KW-0732">Signal</keyword>
<keyword evidence="3" id="KW-1185">Reference proteome</keyword>
<evidence type="ECO:0000256" key="1">
    <source>
        <dbReference type="SAM" id="SignalP"/>
    </source>
</evidence>
<dbReference type="Pfam" id="PF09117">
    <property type="entry name" value="MiAMP1"/>
    <property type="match status" value="1"/>
</dbReference>
<dbReference type="Gene3D" id="2.60.20.30">
    <property type="match status" value="1"/>
</dbReference>
<dbReference type="Proteomes" id="UP000266188">
    <property type="component" value="Unassembled WGS sequence"/>
</dbReference>
<evidence type="ECO:0008006" key="4">
    <source>
        <dbReference type="Google" id="ProtNLM"/>
    </source>
</evidence>
<dbReference type="InterPro" id="IPR015791">
    <property type="entry name" value="Antimic/Inh_G_crystallin-like"/>
</dbReference>
<evidence type="ECO:0000313" key="3">
    <source>
        <dbReference type="Proteomes" id="UP000266188"/>
    </source>
</evidence>
<dbReference type="AlphaFoldDB" id="A0A3A2ZDY5"/>
<dbReference type="InterPro" id="IPR015201">
    <property type="entry name" value="Antimicrobial_MiAMP1"/>
</dbReference>
<dbReference type="OrthoDB" id="4444487at2759"/>
<feature type="chain" id="PRO_5017337554" description="Secreted antimicrobial peptide" evidence="1">
    <location>
        <begin position="17"/>
        <end position="102"/>
    </location>
</feature>